<dbReference type="InterPro" id="IPR011856">
    <property type="entry name" value="tRNA_endonuc-like_dom_sf"/>
</dbReference>
<evidence type="ECO:0000259" key="1">
    <source>
        <dbReference type="Pfam" id="PF18899"/>
    </source>
</evidence>
<name>S4W7P7_9BACT</name>
<accession>S4W7P7</accession>
<dbReference type="AlphaFoldDB" id="S4W7P7"/>
<protein>
    <recommendedName>
        <fullName evidence="1">DUF5655 domain-containing protein</fullName>
    </recommendedName>
</protein>
<dbReference type="Gene3D" id="3.40.1350.10">
    <property type="match status" value="1"/>
</dbReference>
<proteinExistence type="predicted"/>
<reference evidence="2" key="1">
    <citation type="journal article" date="2014" name="ISME J.">
        <title>Genomic properties of Marine Group A bacteria indicate a role in the marine sulfur cycle.</title>
        <authorList>
            <person name="Wright J.J."/>
            <person name="Mewis K."/>
            <person name="Hanson N.W."/>
            <person name="Konwar K.M."/>
            <person name="Maas K.R."/>
            <person name="Hallam S.J."/>
        </authorList>
    </citation>
    <scope>NUCLEOTIDE SEQUENCE</scope>
</reference>
<organism evidence="2">
    <name type="scientific">uncultured bacterium FPPZ_5C6</name>
    <dbReference type="NCBI Taxonomy" id="1343849"/>
    <lineage>
        <taxon>Bacteria</taxon>
        <taxon>environmental samples</taxon>
    </lineage>
</organism>
<dbReference type="GO" id="GO:0003676">
    <property type="term" value="F:nucleic acid binding"/>
    <property type="evidence" value="ECO:0007669"/>
    <property type="project" value="InterPro"/>
</dbReference>
<dbReference type="InterPro" id="IPR043714">
    <property type="entry name" value="DUF5655"/>
</dbReference>
<evidence type="ECO:0000313" key="2">
    <source>
        <dbReference type="EMBL" id="AGO87949.1"/>
    </source>
</evidence>
<feature type="domain" description="DUF5655" evidence="1">
    <location>
        <begin position="191"/>
        <end position="299"/>
    </location>
</feature>
<sequence length="302" mass="35146">MDLYNLKNKKLSRIDQKPFNLEKDIQNIVEKNLNQLFGLEFISSEFTIKKFRIDTLSFDKSNKSFVIIEYKKGKSYSVIDQGYSYLSTMLNHKSDFILEYNENTSSNLKRGDVDWTQSKVVFISPNFSTYQKESINFRDLPIELREIKRFSNNSIIVNQIKGDSTESVTTVSKGKGLIDKVSKEVKIYSEEDIVSFGEKEIQSVYYSLRSSILELQDLEVQPRKKYIGFVTSRNICSVFVQKKKIKLWISLKIGELNDYNNLMRDVSHIGHHGIGDYEGFIDENTDIDYVMSLIKQSYDKQV</sequence>
<dbReference type="EMBL" id="KF170420">
    <property type="protein sequence ID" value="AGO87949.1"/>
    <property type="molecule type" value="Genomic_DNA"/>
</dbReference>
<dbReference type="Pfam" id="PF18899">
    <property type="entry name" value="DUF5655"/>
    <property type="match status" value="1"/>
</dbReference>